<evidence type="ECO:0000313" key="1">
    <source>
        <dbReference type="EMBL" id="MCI43276.1"/>
    </source>
</evidence>
<keyword evidence="2" id="KW-1185">Reference proteome</keyword>
<sequence>MNSAAISVANNEQIQHQYQLQPPQRGWVKCNVDAGFHNGGRTTSRGWC</sequence>
<dbReference type="AlphaFoldDB" id="A0A392S5W9"/>
<accession>A0A392S5W9</accession>
<evidence type="ECO:0000313" key="2">
    <source>
        <dbReference type="Proteomes" id="UP000265520"/>
    </source>
</evidence>
<organism evidence="1 2">
    <name type="scientific">Trifolium medium</name>
    <dbReference type="NCBI Taxonomy" id="97028"/>
    <lineage>
        <taxon>Eukaryota</taxon>
        <taxon>Viridiplantae</taxon>
        <taxon>Streptophyta</taxon>
        <taxon>Embryophyta</taxon>
        <taxon>Tracheophyta</taxon>
        <taxon>Spermatophyta</taxon>
        <taxon>Magnoliopsida</taxon>
        <taxon>eudicotyledons</taxon>
        <taxon>Gunneridae</taxon>
        <taxon>Pentapetalae</taxon>
        <taxon>rosids</taxon>
        <taxon>fabids</taxon>
        <taxon>Fabales</taxon>
        <taxon>Fabaceae</taxon>
        <taxon>Papilionoideae</taxon>
        <taxon>50 kb inversion clade</taxon>
        <taxon>NPAAA clade</taxon>
        <taxon>Hologalegina</taxon>
        <taxon>IRL clade</taxon>
        <taxon>Trifolieae</taxon>
        <taxon>Trifolium</taxon>
    </lineage>
</organism>
<dbReference type="Proteomes" id="UP000265520">
    <property type="component" value="Unassembled WGS sequence"/>
</dbReference>
<proteinExistence type="predicted"/>
<dbReference type="EMBL" id="LXQA010315095">
    <property type="protein sequence ID" value="MCI43276.1"/>
    <property type="molecule type" value="Genomic_DNA"/>
</dbReference>
<comment type="caution">
    <text evidence="1">The sequence shown here is derived from an EMBL/GenBank/DDBJ whole genome shotgun (WGS) entry which is preliminary data.</text>
</comment>
<reference evidence="1 2" key="1">
    <citation type="journal article" date="2018" name="Front. Plant Sci.">
        <title>Red Clover (Trifolium pratense) and Zigzag Clover (T. medium) - A Picture of Genomic Similarities and Differences.</title>
        <authorList>
            <person name="Dluhosova J."/>
            <person name="Istvanek J."/>
            <person name="Nedelnik J."/>
            <person name="Repkova J."/>
        </authorList>
    </citation>
    <scope>NUCLEOTIDE SEQUENCE [LARGE SCALE GENOMIC DNA]</scope>
    <source>
        <strain evidence="2">cv. 10/8</strain>
        <tissue evidence="1">Leaf</tissue>
    </source>
</reference>
<protein>
    <submittedName>
        <fullName evidence="1">Uncharacterized protein</fullName>
    </submittedName>
</protein>
<feature type="non-terminal residue" evidence="1">
    <location>
        <position position="48"/>
    </location>
</feature>
<name>A0A392S5W9_9FABA</name>